<evidence type="ECO:0000313" key="1">
    <source>
        <dbReference type="EMBL" id="KZS17262.1"/>
    </source>
</evidence>
<comment type="caution">
    <text evidence="1">The sequence shown here is derived from an EMBL/GenBank/DDBJ whole genome shotgun (WGS) entry which is preliminary data.</text>
</comment>
<sequence length="65" mass="7715">MSFRALPCHRRLLPRVNRSIKYNATFRPQSSMKRGLKSHHRQSRFLWIPPSFLLLFSSSSSSTYF</sequence>
<evidence type="ECO:0000313" key="2">
    <source>
        <dbReference type="Proteomes" id="UP000076858"/>
    </source>
</evidence>
<dbReference type="EMBL" id="LRGB01000642">
    <property type="protein sequence ID" value="KZS17262.1"/>
    <property type="molecule type" value="Genomic_DNA"/>
</dbReference>
<dbReference type="AlphaFoldDB" id="A0A165A7D8"/>
<accession>A0A165A7D8</accession>
<proteinExistence type="predicted"/>
<organism evidence="1 2">
    <name type="scientific">Daphnia magna</name>
    <dbReference type="NCBI Taxonomy" id="35525"/>
    <lineage>
        <taxon>Eukaryota</taxon>
        <taxon>Metazoa</taxon>
        <taxon>Ecdysozoa</taxon>
        <taxon>Arthropoda</taxon>
        <taxon>Crustacea</taxon>
        <taxon>Branchiopoda</taxon>
        <taxon>Diplostraca</taxon>
        <taxon>Cladocera</taxon>
        <taxon>Anomopoda</taxon>
        <taxon>Daphniidae</taxon>
        <taxon>Daphnia</taxon>
    </lineage>
</organism>
<name>A0A165A7D8_9CRUS</name>
<reference evidence="1 2" key="1">
    <citation type="submission" date="2016-03" db="EMBL/GenBank/DDBJ databases">
        <title>EvidentialGene: Evidence-directed Construction of Genes on Genomes.</title>
        <authorList>
            <person name="Gilbert D.G."/>
            <person name="Choi J.-H."/>
            <person name="Mockaitis K."/>
            <person name="Colbourne J."/>
            <person name="Pfrender M."/>
        </authorList>
    </citation>
    <scope>NUCLEOTIDE SEQUENCE [LARGE SCALE GENOMIC DNA]</scope>
    <source>
        <strain evidence="1 2">Xinb3</strain>
        <tissue evidence="1">Complete organism</tissue>
    </source>
</reference>
<dbReference type="Proteomes" id="UP000076858">
    <property type="component" value="Unassembled WGS sequence"/>
</dbReference>
<protein>
    <submittedName>
        <fullName evidence="1">Uncharacterized protein</fullName>
    </submittedName>
</protein>
<keyword evidence="2" id="KW-1185">Reference proteome</keyword>
<gene>
    <name evidence="1" type="ORF">APZ42_016838</name>
</gene>